<name>A0ABW4GRP5_9ACTN</name>
<dbReference type="InterPro" id="IPR007213">
    <property type="entry name" value="Ppm1/Ppm2/Tcmp"/>
</dbReference>
<dbReference type="GO" id="GO:0008168">
    <property type="term" value="F:methyltransferase activity"/>
    <property type="evidence" value="ECO:0007669"/>
    <property type="project" value="UniProtKB-KW"/>
</dbReference>
<dbReference type="RefSeq" id="WP_219534134.1">
    <property type="nucleotide sequence ID" value="NZ_JAHKRM010000020.1"/>
</dbReference>
<keyword evidence="2" id="KW-0808">Transferase</keyword>
<dbReference type="GO" id="GO:0032259">
    <property type="term" value="P:methylation"/>
    <property type="evidence" value="ECO:0007669"/>
    <property type="project" value="UniProtKB-KW"/>
</dbReference>
<dbReference type="PANTHER" id="PTHR43619:SF2">
    <property type="entry name" value="S-ADENOSYL-L-METHIONINE-DEPENDENT METHYLTRANSFERASES SUPERFAMILY PROTEIN"/>
    <property type="match status" value="1"/>
</dbReference>
<dbReference type="Proteomes" id="UP001597097">
    <property type="component" value="Unassembled WGS sequence"/>
</dbReference>
<evidence type="ECO:0000313" key="3">
    <source>
        <dbReference type="EMBL" id="MFD1545417.1"/>
    </source>
</evidence>
<reference evidence="4" key="1">
    <citation type="journal article" date="2019" name="Int. J. Syst. Evol. Microbiol.">
        <title>The Global Catalogue of Microorganisms (GCM) 10K type strain sequencing project: providing services to taxonomists for standard genome sequencing and annotation.</title>
        <authorList>
            <consortium name="The Broad Institute Genomics Platform"/>
            <consortium name="The Broad Institute Genome Sequencing Center for Infectious Disease"/>
            <person name="Wu L."/>
            <person name="Ma J."/>
        </authorList>
    </citation>
    <scope>NUCLEOTIDE SEQUENCE [LARGE SCALE GENOMIC DNA]</scope>
    <source>
        <strain evidence="4">CGMCC 1.15399</strain>
    </source>
</reference>
<accession>A0ABW4GRP5</accession>
<evidence type="ECO:0000256" key="1">
    <source>
        <dbReference type="ARBA" id="ARBA00022603"/>
    </source>
</evidence>
<organism evidence="3 4">
    <name type="scientific">Nonomuraea guangzhouensis</name>
    <dbReference type="NCBI Taxonomy" id="1291555"/>
    <lineage>
        <taxon>Bacteria</taxon>
        <taxon>Bacillati</taxon>
        <taxon>Actinomycetota</taxon>
        <taxon>Actinomycetes</taxon>
        <taxon>Streptosporangiales</taxon>
        <taxon>Streptosporangiaceae</taxon>
        <taxon>Nonomuraea</taxon>
    </lineage>
</organism>
<proteinExistence type="predicted"/>
<evidence type="ECO:0000313" key="4">
    <source>
        <dbReference type="Proteomes" id="UP001597097"/>
    </source>
</evidence>
<comment type="caution">
    <text evidence="3">The sequence shown here is derived from an EMBL/GenBank/DDBJ whole genome shotgun (WGS) entry which is preliminary data.</text>
</comment>
<dbReference type="PANTHER" id="PTHR43619">
    <property type="entry name" value="S-ADENOSYL-L-METHIONINE-DEPENDENT METHYLTRANSFERASE YKTD-RELATED"/>
    <property type="match status" value="1"/>
</dbReference>
<dbReference type="EMBL" id="JBHUCM010000048">
    <property type="protein sequence ID" value="MFD1545417.1"/>
    <property type="molecule type" value="Genomic_DNA"/>
</dbReference>
<dbReference type="Pfam" id="PF04072">
    <property type="entry name" value="LCM"/>
    <property type="match status" value="1"/>
</dbReference>
<evidence type="ECO:0000256" key="2">
    <source>
        <dbReference type="ARBA" id="ARBA00022679"/>
    </source>
</evidence>
<keyword evidence="4" id="KW-1185">Reference proteome</keyword>
<gene>
    <name evidence="3" type="ORF">ACFSJ0_50840</name>
</gene>
<protein>
    <submittedName>
        <fullName evidence="3">Class I SAM-dependent methyltransferase</fullName>
    </submittedName>
</protein>
<keyword evidence="1 3" id="KW-0489">Methyltransferase</keyword>
<sequence length="266" mass="30514">MRTEKVELTGAKETLLYTLYFRALDSRSAHPILDDPWAADTLARLDYNRFKIKMAAGDRYLGLLRARRLDTWTRQYLADHPDATVLHLGCGLDSRVLRIDPPPGVEWIDVDFPEVIELRRRLYPERDHYRMIASSVTEPGWLESIPAGRPVLVIAEGLLMYLMAPDVRQLLVRLAERIPHGELAFDAIAPWLAAFSRTLGWQLSSLADPHEPEHWTGGLTLLDRVPVLSNLELIPAPHYRLTLQALTRMAWMRNAMSLFRYRIGDI</sequence>